<evidence type="ECO:0000313" key="1">
    <source>
        <dbReference type="EMBL" id="KKK82246.1"/>
    </source>
</evidence>
<protein>
    <submittedName>
        <fullName evidence="1">Uncharacterized protein</fullName>
    </submittedName>
</protein>
<proteinExistence type="predicted"/>
<gene>
    <name evidence="1" type="ORF">LCGC14_2805330</name>
</gene>
<reference evidence="1" key="1">
    <citation type="journal article" date="2015" name="Nature">
        <title>Complex archaea that bridge the gap between prokaryotes and eukaryotes.</title>
        <authorList>
            <person name="Spang A."/>
            <person name="Saw J.H."/>
            <person name="Jorgensen S.L."/>
            <person name="Zaremba-Niedzwiedzka K."/>
            <person name="Martijn J."/>
            <person name="Lind A.E."/>
            <person name="van Eijk R."/>
            <person name="Schleper C."/>
            <person name="Guy L."/>
            <person name="Ettema T.J."/>
        </authorList>
    </citation>
    <scope>NUCLEOTIDE SEQUENCE</scope>
</reference>
<name>A0A0F9BCT9_9ZZZZ</name>
<dbReference type="EMBL" id="LAZR01052761">
    <property type="protein sequence ID" value="KKK82246.1"/>
    <property type="molecule type" value="Genomic_DNA"/>
</dbReference>
<feature type="non-terminal residue" evidence="1">
    <location>
        <position position="1"/>
    </location>
</feature>
<comment type="caution">
    <text evidence="1">The sequence shown here is derived from an EMBL/GenBank/DDBJ whole genome shotgun (WGS) entry which is preliminary data.</text>
</comment>
<accession>A0A0F9BCT9</accession>
<organism evidence="1">
    <name type="scientific">marine sediment metagenome</name>
    <dbReference type="NCBI Taxonomy" id="412755"/>
    <lineage>
        <taxon>unclassified sequences</taxon>
        <taxon>metagenomes</taxon>
        <taxon>ecological metagenomes</taxon>
    </lineage>
</organism>
<dbReference type="AlphaFoldDB" id="A0A0F9BCT9"/>
<sequence>KRPVFRKATLVHAGPVQLGRPFVLISTAPGAQGKTESTAFVCRGVFTRPN</sequence>